<keyword evidence="2" id="KW-0413">Isomerase</keyword>
<dbReference type="Gene3D" id="3.40.50.10490">
    <property type="entry name" value="Glucose-6-phosphate isomerase like protein, domain 1"/>
    <property type="match status" value="1"/>
</dbReference>
<dbReference type="Pfam" id="PF13580">
    <property type="entry name" value="SIS_2"/>
    <property type="match status" value="1"/>
</dbReference>
<dbReference type="OrthoDB" id="9810929at2"/>
<dbReference type="PROSITE" id="PS51464">
    <property type="entry name" value="SIS"/>
    <property type="match status" value="1"/>
</dbReference>
<dbReference type="GO" id="GO:1901135">
    <property type="term" value="P:carbohydrate derivative metabolic process"/>
    <property type="evidence" value="ECO:0007669"/>
    <property type="project" value="InterPro"/>
</dbReference>
<accession>A0A2U8FVI7</accession>
<organism evidence="2 3">
    <name type="scientific">Aquabacterium olei</name>
    <dbReference type="NCBI Taxonomy" id="1296669"/>
    <lineage>
        <taxon>Bacteria</taxon>
        <taxon>Pseudomonadati</taxon>
        <taxon>Pseudomonadota</taxon>
        <taxon>Betaproteobacteria</taxon>
        <taxon>Burkholderiales</taxon>
        <taxon>Aquabacterium</taxon>
    </lineage>
</organism>
<evidence type="ECO:0000313" key="2">
    <source>
        <dbReference type="EMBL" id="AWI55089.1"/>
    </source>
</evidence>
<dbReference type="InterPro" id="IPR050099">
    <property type="entry name" value="SIS_GmhA/DiaA_subfam"/>
</dbReference>
<protein>
    <submittedName>
        <fullName evidence="2">Phosphoheptose isomerase</fullName>
    </submittedName>
</protein>
<dbReference type="InterPro" id="IPR035461">
    <property type="entry name" value="GmhA/DiaA"/>
</dbReference>
<dbReference type="InterPro" id="IPR046348">
    <property type="entry name" value="SIS_dom_sf"/>
</dbReference>
<name>A0A2U8FVI7_9BURK</name>
<feature type="domain" description="SIS" evidence="1">
    <location>
        <begin position="29"/>
        <end position="185"/>
    </location>
</feature>
<sequence>MQRALQEHQQLFAQLHGLGGAIEQTAERIADALRRGNKLLLCGNGGSAADAEHFAAELAGRFLHDRPALAAVALSGSGALLSCIGNDYGFEHVFARQVAALGVPGDCLVGLSTSGRSPNVLAAMREGRTRGLTTIGLTGQREGNLLAEACDHVIAVPHTATARIQEAHGFIVHALCGLIEIQLGHG</sequence>
<evidence type="ECO:0000259" key="1">
    <source>
        <dbReference type="PROSITE" id="PS51464"/>
    </source>
</evidence>
<reference evidence="2 3" key="1">
    <citation type="submission" date="2018-05" db="EMBL/GenBank/DDBJ databases">
        <title>complete genome sequence of Aquabacterium olei NBRC 110486.</title>
        <authorList>
            <person name="Tang B."/>
            <person name="Chang J."/>
            <person name="Zhang L."/>
            <person name="Yang H."/>
        </authorList>
    </citation>
    <scope>NUCLEOTIDE SEQUENCE [LARGE SCALE GENOMIC DNA]</scope>
    <source>
        <strain evidence="2 3">NBRC 110486</strain>
    </source>
</reference>
<dbReference type="GO" id="GO:0097367">
    <property type="term" value="F:carbohydrate derivative binding"/>
    <property type="evidence" value="ECO:0007669"/>
    <property type="project" value="InterPro"/>
</dbReference>
<dbReference type="PANTHER" id="PTHR30390">
    <property type="entry name" value="SEDOHEPTULOSE 7-PHOSPHATE ISOMERASE / DNAA INITIATOR-ASSOCIATING FACTOR FOR REPLICATION INITIATION"/>
    <property type="match status" value="1"/>
</dbReference>
<proteinExistence type="predicted"/>
<dbReference type="CDD" id="cd05006">
    <property type="entry name" value="SIS_GmhA"/>
    <property type="match status" value="1"/>
</dbReference>
<dbReference type="GO" id="GO:0016853">
    <property type="term" value="F:isomerase activity"/>
    <property type="evidence" value="ECO:0007669"/>
    <property type="project" value="UniProtKB-KW"/>
</dbReference>
<gene>
    <name evidence="2" type="ORF">DEH84_03880</name>
</gene>
<dbReference type="SUPFAM" id="SSF53697">
    <property type="entry name" value="SIS domain"/>
    <property type="match status" value="1"/>
</dbReference>
<dbReference type="Proteomes" id="UP000244892">
    <property type="component" value="Chromosome"/>
</dbReference>
<dbReference type="KEGG" id="aon:DEH84_03880"/>
<dbReference type="AlphaFoldDB" id="A0A2U8FVI7"/>
<dbReference type="EMBL" id="CP029210">
    <property type="protein sequence ID" value="AWI55089.1"/>
    <property type="molecule type" value="Genomic_DNA"/>
</dbReference>
<dbReference type="PANTHER" id="PTHR30390:SF6">
    <property type="entry name" value="DNAA INITIATOR-ASSOCIATING PROTEIN DIAA"/>
    <property type="match status" value="1"/>
</dbReference>
<dbReference type="InterPro" id="IPR001347">
    <property type="entry name" value="SIS_dom"/>
</dbReference>
<keyword evidence="3" id="KW-1185">Reference proteome</keyword>
<evidence type="ECO:0000313" key="3">
    <source>
        <dbReference type="Proteomes" id="UP000244892"/>
    </source>
</evidence>